<dbReference type="SUPFAM" id="SSF53271">
    <property type="entry name" value="PRTase-like"/>
    <property type="match status" value="1"/>
</dbReference>
<name>A0A6N9ND69_9FLAO</name>
<sequence>MDILKRGINMLFFPKHCCACGRALLKKENHICLPCISSLPYTNTHLEKDNAVERIFWGRLKLEQAFSMLYFQKKGKVQNLMHELKYNGKKELGIVLGDLYGSHLLNHSEFKHIDLIIPVPIHSKKKLLRGYNQSDFIAQGLSERLKIPTTPTSVEKRIHTESQTNKNRFERWENVDSTFKVIEKESIMNKHILLVDDVLTTGSTLEACGKEILNLSGTKLSIATIAVGI</sequence>
<dbReference type="PANTHER" id="PTHR47505:SF1">
    <property type="entry name" value="DNA UTILIZATION PROTEIN YHGH"/>
    <property type="match status" value="1"/>
</dbReference>
<protein>
    <submittedName>
        <fullName evidence="3">ComF family protein</fullName>
    </submittedName>
</protein>
<dbReference type="InterPro" id="IPR051910">
    <property type="entry name" value="ComF/GntX_DNA_util-trans"/>
</dbReference>
<keyword evidence="4" id="KW-1185">Reference proteome</keyword>
<evidence type="ECO:0000256" key="1">
    <source>
        <dbReference type="ARBA" id="ARBA00008007"/>
    </source>
</evidence>
<dbReference type="PANTHER" id="PTHR47505">
    <property type="entry name" value="DNA UTILIZATION PROTEIN YHGH"/>
    <property type="match status" value="1"/>
</dbReference>
<proteinExistence type="inferred from homology"/>
<evidence type="ECO:0000259" key="2">
    <source>
        <dbReference type="Pfam" id="PF00156"/>
    </source>
</evidence>
<comment type="caution">
    <text evidence="3">The sequence shown here is derived from an EMBL/GenBank/DDBJ whole genome shotgun (WGS) entry which is preliminary data.</text>
</comment>
<evidence type="ECO:0000313" key="3">
    <source>
        <dbReference type="EMBL" id="NBG64516.1"/>
    </source>
</evidence>
<dbReference type="AlphaFoldDB" id="A0A6N9ND69"/>
<feature type="domain" description="Phosphoribosyltransferase" evidence="2">
    <location>
        <begin position="137"/>
        <end position="225"/>
    </location>
</feature>
<dbReference type="EMBL" id="WWNE01000002">
    <property type="protein sequence ID" value="NBG64516.1"/>
    <property type="molecule type" value="Genomic_DNA"/>
</dbReference>
<dbReference type="Gene3D" id="3.40.50.2020">
    <property type="match status" value="1"/>
</dbReference>
<gene>
    <name evidence="3" type="ORF">GQN54_00210</name>
</gene>
<dbReference type="InterPro" id="IPR029057">
    <property type="entry name" value="PRTase-like"/>
</dbReference>
<dbReference type="Proteomes" id="UP000470771">
    <property type="component" value="Unassembled WGS sequence"/>
</dbReference>
<dbReference type="CDD" id="cd06223">
    <property type="entry name" value="PRTases_typeI"/>
    <property type="match status" value="1"/>
</dbReference>
<dbReference type="Pfam" id="PF00156">
    <property type="entry name" value="Pribosyltran"/>
    <property type="match status" value="1"/>
</dbReference>
<evidence type="ECO:0000313" key="4">
    <source>
        <dbReference type="Proteomes" id="UP000470771"/>
    </source>
</evidence>
<reference evidence="3 4" key="1">
    <citation type="submission" date="2019-12" db="EMBL/GenBank/DDBJ databases">
        <authorList>
            <person name="Zhao J."/>
        </authorList>
    </citation>
    <scope>NUCLEOTIDE SEQUENCE [LARGE SCALE GENOMIC DNA]</scope>
    <source>
        <strain evidence="3 4">S-15</strain>
    </source>
</reference>
<dbReference type="InterPro" id="IPR000836">
    <property type="entry name" value="PRTase_dom"/>
</dbReference>
<dbReference type="RefSeq" id="WP_160630774.1">
    <property type="nucleotide sequence ID" value="NZ_WWNE01000002.1"/>
</dbReference>
<organism evidence="3 4">
    <name type="scientific">Acidiluteibacter ferrifornacis</name>
    <dbReference type="NCBI Taxonomy" id="2692424"/>
    <lineage>
        <taxon>Bacteria</taxon>
        <taxon>Pseudomonadati</taxon>
        <taxon>Bacteroidota</taxon>
        <taxon>Flavobacteriia</taxon>
        <taxon>Flavobacteriales</taxon>
        <taxon>Cryomorphaceae</taxon>
        <taxon>Acidiluteibacter</taxon>
    </lineage>
</organism>
<accession>A0A6N9ND69</accession>
<comment type="similarity">
    <text evidence="1">Belongs to the ComF/GntX family.</text>
</comment>